<dbReference type="InterPro" id="IPR029000">
    <property type="entry name" value="Cyclophilin-like_dom_sf"/>
</dbReference>
<dbReference type="InterPro" id="IPR002130">
    <property type="entry name" value="Cyclophilin-type_PPIase_dom"/>
</dbReference>
<dbReference type="SUPFAM" id="SSF50891">
    <property type="entry name" value="Cyclophilin-like"/>
    <property type="match status" value="1"/>
</dbReference>
<name>A0A8J9S6B0_PHATR</name>
<evidence type="ECO:0000313" key="3">
    <source>
        <dbReference type="EMBL" id="CAG9283467.1"/>
    </source>
</evidence>
<dbReference type="AlphaFoldDB" id="A0A8J9S6B0"/>
<dbReference type="Proteomes" id="UP000836788">
    <property type="component" value="Chromosome 19"/>
</dbReference>
<dbReference type="EMBL" id="OU594960">
    <property type="protein sequence ID" value="CAG9283467.1"/>
    <property type="molecule type" value="Genomic_DNA"/>
</dbReference>
<dbReference type="Gene3D" id="2.40.100.10">
    <property type="entry name" value="Cyclophilin-like"/>
    <property type="match status" value="1"/>
</dbReference>
<evidence type="ECO:0000256" key="1">
    <source>
        <dbReference type="SAM" id="Phobius"/>
    </source>
</evidence>
<feature type="domain" description="PPIase cyclophilin-type" evidence="2">
    <location>
        <begin position="109"/>
        <end position="255"/>
    </location>
</feature>
<feature type="transmembrane region" description="Helical" evidence="1">
    <location>
        <begin position="18"/>
        <end position="35"/>
    </location>
</feature>
<organism evidence="3">
    <name type="scientific">Phaeodactylum tricornutum</name>
    <name type="common">Diatom</name>
    <dbReference type="NCBI Taxonomy" id="2850"/>
    <lineage>
        <taxon>Eukaryota</taxon>
        <taxon>Sar</taxon>
        <taxon>Stramenopiles</taxon>
        <taxon>Ochrophyta</taxon>
        <taxon>Bacillariophyta</taxon>
        <taxon>Bacillariophyceae</taxon>
        <taxon>Bacillariophycidae</taxon>
        <taxon>Naviculales</taxon>
        <taxon>Phaeodactylaceae</taxon>
        <taxon>Phaeodactylum</taxon>
    </lineage>
</organism>
<dbReference type="PROSITE" id="PS50072">
    <property type="entry name" value="CSA_PPIASE_2"/>
    <property type="match status" value="1"/>
</dbReference>
<gene>
    <name evidence="3" type="ORF">PTTT1_LOCUS22890</name>
</gene>
<reference evidence="3" key="1">
    <citation type="submission" date="2022-02" db="EMBL/GenBank/DDBJ databases">
        <authorList>
            <person name="Giguere J D."/>
        </authorList>
    </citation>
    <scope>NUCLEOTIDE SEQUENCE</scope>
    <source>
        <strain evidence="3">CCAP 1055/1</strain>
    </source>
</reference>
<accession>A0A8J9S6B0</accession>
<dbReference type="Pfam" id="PF00160">
    <property type="entry name" value="Pro_isomerase"/>
    <property type="match status" value="1"/>
</dbReference>
<keyword evidence="1" id="KW-0812">Transmembrane</keyword>
<dbReference type="GO" id="GO:0003755">
    <property type="term" value="F:peptidyl-prolyl cis-trans isomerase activity"/>
    <property type="evidence" value="ECO:0007669"/>
    <property type="project" value="InterPro"/>
</dbReference>
<keyword evidence="1" id="KW-1133">Transmembrane helix</keyword>
<proteinExistence type="predicted"/>
<sequence length="300" mass="33237">MVLIQKQYTGRCQRTKKFMPVLTFVCVVVFFALYVDDVGPGHDTLFERTSHADLKENLSRSNHVKSLNGADISATNSESYYLSLRDLTPDERSPKAGVRHMVNPPQGGKVTLVHCDSTAGPWSIAVHHNWAPLGAQRFLDMVESGHFDHKVPLMRCVKNFLCQFGLNGPAGNPFKPSIADDPNWLPEGKDYRQNEAGIKRFQTGYMAYAGAGPRSRSLQLIVALHPSGPLGGGSPWEVPWGEIVGAHSFDTLSKIYTGYGENGPAQGKLWKEDALEMVERDFPELDHIQSCRVIDEESPS</sequence>
<keyword evidence="1" id="KW-0472">Membrane</keyword>
<evidence type="ECO:0000259" key="2">
    <source>
        <dbReference type="PROSITE" id="PS50072"/>
    </source>
</evidence>
<protein>
    <recommendedName>
        <fullName evidence="2">PPIase cyclophilin-type domain-containing protein</fullName>
    </recommendedName>
</protein>